<reference evidence="2" key="1">
    <citation type="journal article" date="2020" name="Stud. Mycol.">
        <title>101 Dothideomycetes genomes: a test case for predicting lifestyles and emergence of pathogens.</title>
        <authorList>
            <person name="Haridas S."/>
            <person name="Albert R."/>
            <person name="Binder M."/>
            <person name="Bloem J."/>
            <person name="Labutti K."/>
            <person name="Salamov A."/>
            <person name="Andreopoulos B."/>
            <person name="Baker S."/>
            <person name="Barry K."/>
            <person name="Bills G."/>
            <person name="Bluhm B."/>
            <person name="Cannon C."/>
            <person name="Castanera R."/>
            <person name="Culley D."/>
            <person name="Daum C."/>
            <person name="Ezra D."/>
            <person name="Gonzalez J."/>
            <person name="Henrissat B."/>
            <person name="Kuo A."/>
            <person name="Liang C."/>
            <person name="Lipzen A."/>
            <person name="Lutzoni F."/>
            <person name="Magnuson J."/>
            <person name="Mondo S."/>
            <person name="Nolan M."/>
            <person name="Ohm R."/>
            <person name="Pangilinan J."/>
            <person name="Park H.-J."/>
            <person name="Ramirez L."/>
            <person name="Alfaro M."/>
            <person name="Sun H."/>
            <person name="Tritt A."/>
            <person name="Yoshinaga Y."/>
            <person name="Zwiers L.-H."/>
            <person name="Turgeon B."/>
            <person name="Goodwin S."/>
            <person name="Spatafora J."/>
            <person name="Crous P."/>
            <person name="Grigoriev I."/>
        </authorList>
    </citation>
    <scope>NUCLEOTIDE SEQUENCE</scope>
    <source>
        <strain evidence="2">CBS 675.92</strain>
    </source>
</reference>
<evidence type="ECO:0000313" key="3">
    <source>
        <dbReference type="Proteomes" id="UP000800035"/>
    </source>
</evidence>
<organism evidence="2 3">
    <name type="scientific">Byssothecium circinans</name>
    <dbReference type="NCBI Taxonomy" id="147558"/>
    <lineage>
        <taxon>Eukaryota</taxon>
        <taxon>Fungi</taxon>
        <taxon>Dikarya</taxon>
        <taxon>Ascomycota</taxon>
        <taxon>Pezizomycotina</taxon>
        <taxon>Dothideomycetes</taxon>
        <taxon>Pleosporomycetidae</taxon>
        <taxon>Pleosporales</taxon>
        <taxon>Massarineae</taxon>
        <taxon>Massarinaceae</taxon>
        <taxon>Byssothecium</taxon>
    </lineage>
</organism>
<dbReference type="EMBL" id="ML977014">
    <property type="protein sequence ID" value="KAF1951897.1"/>
    <property type="molecule type" value="Genomic_DNA"/>
</dbReference>
<protein>
    <submittedName>
        <fullName evidence="2">Uncharacterized protein</fullName>
    </submittedName>
</protein>
<name>A0A6A5TSG7_9PLEO</name>
<evidence type="ECO:0000256" key="1">
    <source>
        <dbReference type="SAM" id="MobiDB-lite"/>
    </source>
</evidence>
<gene>
    <name evidence="2" type="ORF">CC80DRAFT_573567</name>
</gene>
<feature type="compositionally biased region" description="Polar residues" evidence="1">
    <location>
        <begin position="11"/>
        <end position="20"/>
    </location>
</feature>
<sequence length="405" mass="46492">MHPQHPYVPYSQDSFNNGTNQQQHQNVYCQNGGVNTTMQSPMPYAHDASNNGTNQQYHRYPQNGYWQNGVIHQTMQHPPQPPQSLTYIRYPTQQQMGYNQEQQSPTHRLTQRYDEVYYTKAALLCYLCITDDDIKRQSKAKENLSNFPTYFCEPNEEQTIHHPGISRALFDSLKAYLIHDWHIATKSKVWVLSNDQGDDVTERTLAFFAVFAGEALSRAKTIHEAGLGVPAPVLAFFWSPEVGENSPPREYLPMRWLVYQLLQQVDQFHGFRGPLSHREWTPENLEDIFCHILGNLPFLYIIVHGFDAEPTLRRAMMSFLHRLHLKGIEKGHEWKILLSTPSSKALLEPLSEPKEGKEDQKFFEPSEHCRWWDVGEGLGTYVSGGTGPREAMGTEGTSIVDEEVG</sequence>
<dbReference type="Proteomes" id="UP000800035">
    <property type="component" value="Unassembled WGS sequence"/>
</dbReference>
<accession>A0A6A5TSG7</accession>
<feature type="region of interest" description="Disordered" evidence="1">
    <location>
        <begin position="384"/>
        <end position="405"/>
    </location>
</feature>
<feature type="region of interest" description="Disordered" evidence="1">
    <location>
        <begin position="1"/>
        <end position="20"/>
    </location>
</feature>
<evidence type="ECO:0000313" key="2">
    <source>
        <dbReference type="EMBL" id="KAF1951897.1"/>
    </source>
</evidence>
<keyword evidence="3" id="KW-1185">Reference proteome</keyword>
<dbReference type="AlphaFoldDB" id="A0A6A5TSG7"/>
<proteinExistence type="predicted"/>